<dbReference type="HOGENOM" id="CLU_1696660_0_0_1"/>
<evidence type="ECO:0000313" key="1">
    <source>
        <dbReference type="EMBL" id="KIK42264.1"/>
    </source>
</evidence>
<gene>
    <name evidence="1" type="ORF">CY34DRAFT_155047</name>
</gene>
<proteinExistence type="predicted"/>
<sequence length="155" mass="17198">MRTCTMYIIIQNGQLNNRAASDEPIQTIATPPSVDNVDASSVLDAMLRNIHGTGGERSERYTACAFYACSNIHEQVKLARTWFIYLLWPFTAGTRQSSYLISSQATPAIDDTHGSLISANPGRRSKFRTDVRPIDALFQVSGMEHTDPPVPIRIL</sequence>
<dbReference type="InParanoid" id="A0A0D0AWP0"/>
<organism evidence="1 2">
    <name type="scientific">Suillus luteus UH-Slu-Lm8-n1</name>
    <dbReference type="NCBI Taxonomy" id="930992"/>
    <lineage>
        <taxon>Eukaryota</taxon>
        <taxon>Fungi</taxon>
        <taxon>Dikarya</taxon>
        <taxon>Basidiomycota</taxon>
        <taxon>Agaricomycotina</taxon>
        <taxon>Agaricomycetes</taxon>
        <taxon>Agaricomycetidae</taxon>
        <taxon>Boletales</taxon>
        <taxon>Suillineae</taxon>
        <taxon>Suillaceae</taxon>
        <taxon>Suillus</taxon>
    </lineage>
</organism>
<protein>
    <submittedName>
        <fullName evidence="1">Uncharacterized protein</fullName>
    </submittedName>
</protein>
<dbReference type="AlphaFoldDB" id="A0A0D0AWP0"/>
<dbReference type="EMBL" id="KN835243">
    <property type="protein sequence ID" value="KIK42264.1"/>
    <property type="molecule type" value="Genomic_DNA"/>
</dbReference>
<evidence type="ECO:0000313" key="2">
    <source>
        <dbReference type="Proteomes" id="UP000054485"/>
    </source>
</evidence>
<keyword evidence="2" id="KW-1185">Reference proteome</keyword>
<name>A0A0D0AWP0_9AGAM</name>
<dbReference type="Proteomes" id="UP000054485">
    <property type="component" value="Unassembled WGS sequence"/>
</dbReference>
<dbReference type="OrthoDB" id="2104739at2759"/>
<accession>A0A0D0AWP0</accession>
<reference evidence="2" key="2">
    <citation type="submission" date="2015-01" db="EMBL/GenBank/DDBJ databases">
        <title>Evolutionary Origins and Diversification of the Mycorrhizal Mutualists.</title>
        <authorList>
            <consortium name="DOE Joint Genome Institute"/>
            <consortium name="Mycorrhizal Genomics Consortium"/>
            <person name="Kohler A."/>
            <person name="Kuo A."/>
            <person name="Nagy L.G."/>
            <person name="Floudas D."/>
            <person name="Copeland A."/>
            <person name="Barry K.W."/>
            <person name="Cichocki N."/>
            <person name="Veneault-Fourrey C."/>
            <person name="LaButti K."/>
            <person name="Lindquist E.A."/>
            <person name="Lipzen A."/>
            <person name="Lundell T."/>
            <person name="Morin E."/>
            <person name="Murat C."/>
            <person name="Riley R."/>
            <person name="Ohm R."/>
            <person name="Sun H."/>
            <person name="Tunlid A."/>
            <person name="Henrissat B."/>
            <person name="Grigoriev I.V."/>
            <person name="Hibbett D.S."/>
            <person name="Martin F."/>
        </authorList>
    </citation>
    <scope>NUCLEOTIDE SEQUENCE [LARGE SCALE GENOMIC DNA]</scope>
    <source>
        <strain evidence="2">UH-Slu-Lm8-n1</strain>
    </source>
</reference>
<reference evidence="1 2" key="1">
    <citation type="submission" date="2014-04" db="EMBL/GenBank/DDBJ databases">
        <authorList>
            <consortium name="DOE Joint Genome Institute"/>
            <person name="Kuo A."/>
            <person name="Ruytinx J."/>
            <person name="Rineau F."/>
            <person name="Colpaert J."/>
            <person name="Kohler A."/>
            <person name="Nagy L.G."/>
            <person name="Floudas D."/>
            <person name="Copeland A."/>
            <person name="Barry K.W."/>
            <person name="Cichocki N."/>
            <person name="Veneault-Fourrey C."/>
            <person name="LaButti K."/>
            <person name="Lindquist E.A."/>
            <person name="Lipzen A."/>
            <person name="Lundell T."/>
            <person name="Morin E."/>
            <person name="Murat C."/>
            <person name="Sun H."/>
            <person name="Tunlid A."/>
            <person name="Henrissat B."/>
            <person name="Grigoriev I.V."/>
            <person name="Hibbett D.S."/>
            <person name="Martin F."/>
            <person name="Nordberg H.P."/>
            <person name="Cantor M.N."/>
            <person name="Hua S.X."/>
        </authorList>
    </citation>
    <scope>NUCLEOTIDE SEQUENCE [LARGE SCALE GENOMIC DNA]</scope>
    <source>
        <strain evidence="1 2">UH-Slu-Lm8-n1</strain>
    </source>
</reference>